<accession>A0AAD5TZM8</accession>
<dbReference type="SUPFAM" id="SSF57701">
    <property type="entry name" value="Zn2/Cys6 DNA-binding domain"/>
    <property type="match status" value="1"/>
</dbReference>
<evidence type="ECO:0000313" key="1">
    <source>
        <dbReference type="EMBL" id="KAJ3216301.1"/>
    </source>
</evidence>
<evidence type="ECO:0008006" key="3">
    <source>
        <dbReference type="Google" id="ProtNLM"/>
    </source>
</evidence>
<dbReference type="CDD" id="cd00067">
    <property type="entry name" value="GAL4"/>
    <property type="match status" value="1"/>
</dbReference>
<reference evidence="1" key="1">
    <citation type="submission" date="2020-05" db="EMBL/GenBank/DDBJ databases">
        <title>Phylogenomic resolution of chytrid fungi.</title>
        <authorList>
            <person name="Stajich J.E."/>
            <person name="Amses K."/>
            <person name="Simmons R."/>
            <person name="Seto K."/>
            <person name="Myers J."/>
            <person name="Bonds A."/>
            <person name="Quandt C.A."/>
            <person name="Barry K."/>
            <person name="Liu P."/>
            <person name="Grigoriev I."/>
            <person name="Longcore J.E."/>
            <person name="James T.Y."/>
        </authorList>
    </citation>
    <scope>NUCLEOTIDE SEQUENCE</scope>
    <source>
        <strain evidence="1">JEL0476</strain>
    </source>
</reference>
<dbReference type="GO" id="GO:0008270">
    <property type="term" value="F:zinc ion binding"/>
    <property type="evidence" value="ECO:0007669"/>
    <property type="project" value="InterPro"/>
</dbReference>
<proteinExistence type="predicted"/>
<keyword evidence="2" id="KW-1185">Reference proteome</keyword>
<dbReference type="Proteomes" id="UP001211065">
    <property type="component" value="Unassembled WGS sequence"/>
</dbReference>
<dbReference type="AlphaFoldDB" id="A0AAD5TZM8"/>
<name>A0AAD5TZM8_9FUNG</name>
<sequence length="738" mass="85685">MDEKCRQRKRKCDSVKPFCGPCVRLGQGIEFGEDNNLLHIHCVYQENFRKRGPKNQQEKSIQQIRSSILNLRESIVTSSSTLQPAQIIINANKQTLPFPVMPQLSQNLKSLNSSPDIELKNILKLMDCAEDLNDLLEKNNYCYAKENITELQFVPSSIVESVESCSSTLGSADCKKSVIKRNMFLQPKDTPNNKAFNYLAKQHEISVIPWNNTIDSFSIFNKDHPIFDFTISHYMNPIIPNPLPTYSFISEIDTEESLKHFLNNNEPVIPESNTMDSAYVGESTEIALYSHLHKAIFEINAFFLAIIKSRFRKQHLLKLYGGEKLNTEELFQVVMSEMKDHDLYINFGLGCLRSRHHLLFTEQFGGSPQNASLMFTKMASDSLKTASPEDIYTIVYIEIKLQNTAILFNYDKPDPNNKLQSQYSDIEDKFARKIIWARLLELGSMTIPLIGNEIELEEYTSEEEWEFFRKMKRTHHNPNIQRKALITSCDVESNKRQTSESCKQEESYDKDISANLHFSMQMCFLFRRVVRFNSVKANNASFSVFGFTDIEEIHNKHTQWHDIVLGKNFRIFKCLSDFLFVQGIRNFDTHWKLRLYNIQLNVWYLWSLIKLHAFQTNPHKKFKFTPLGSIEGTSMDVILCCVRALSSILLINLPDEKKLEMKLIKHANKEVGYQKLEGKKLPREIKKEVLNFHLKEVFLKILYNRKNSLSLKSYEICKSKLDVEIGLAEIEDLYSENN</sequence>
<dbReference type="GO" id="GO:0000981">
    <property type="term" value="F:DNA-binding transcription factor activity, RNA polymerase II-specific"/>
    <property type="evidence" value="ECO:0007669"/>
    <property type="project" value="InterPro"/>
</dbReference>
<comment type="caution">
    <text evidence="1">The sequence shown here is derived from an EMBL/GenBank/DDBJ whole genome shotgun (WGS) entry which is preliminary data.</text>
</comment>
<organism evidence="1 2">
    <name type="scientific">Clydaea vesicula</name>
    <dbReference type="NCBI Taxonomy" id="447962"/>
    <lineage>
        <taxon>Eukaryota</taxon>
        <taxon>Fungi</taxon>
        <taxon>Fungi incertae sedis</taxon>
        <taxon>Chytridiomycota</taxon>
        <taxon>Chytridiomycota incertae sedis</taxon>
        <taxon>Chytridiomycetes</taxon>
        <taxon>Lobulomycetales</taxon>
        <taxon>Lobulomycetaceae</taxon>
        <taxon>Clydaea</taxon>
    </lineage>
</organism>
<gene>
    <name evidence="1" type="ORF">HK099_005918</name>
</gene>
<dbReference type="InterPro" id="IPR001138">
    <property type="entry name" value="Zn2Cys6_DnaBD"/>
</dbReference>
<dbReference type="Gene3D" id="4.10.240.10">
    <property type="entry name" value="Zn(2)-C6 fungal-type DNA-binding domain"/>
    <property type="match status" value="1"/>
</dbReference>
<protein>
    <recommendedName>
        <fullName evidence="3">Zn(2)-C6 fungal-type domain-containing protein</fullName>
    </recommendedName>
</protein>
<dbReference type="InterPro" id="IPR036864">
    <property type="entry name" value="Zn2-C6_fun-type_DNA-bd_sf"/>
</dbReference>
<dbReference type="EMBL" id="JADGJW010000485">
    <property type="protein sequence ID" value="KAJ3216301.1"/>
    <property type="molecule type" value="Genomic_DNA"/>
</dbReference>
<evidence type="ECO:0000313" key="2">
    <source>
        <dbReference type="Proteomes" id="UP001211065"/>
    </source>
</evidence>